<feature type="non-terminal residue" evidence="2">
    <location>
        <position position="1"/>
    </location>
</feature>
<dbReference type="InterPro" id="IPR001584">
    <property type="entry name" value="Integrase_cat-core"/>
</dbReference>
<sequence length="378" mass="43524">GVIKEPSLCMTTINENFQEINDERKRFEIMFHAHSMTGHAGRDAMIDYIKNYANWSGLKDDVTEFIKKCTLCRNYRKDKGDFRSYRSELGTPFSKIGIDLIGPLPKCEKGFRFIIAATDYTTRWAETRVLKSKKKEEIARFIFECIFLRHGPPREMISDQGTEFLNDLVTILCNKMKTKHSSVSAYSPQCNGSVERFNRTFINKLAKFIKNDIHNWSDFVSTALYSYNISAISKIGASPFKLLYGREPYDFSMEQLSGYSIKNTTLDEIDRIRTALIEKIIGDRKKTIADMRTKASPDDLIVGQLVRKRKFPYEKGSKLESLWHEPFWVLKNVGKGCYWIQGIDGNTFKINRRDIDPINDQDYEEGPLVEKGGTVVGS</sequence>
<dbReference type="Proteomes" id="UP000051530">
    <property type="component" value="Unassembled WGS sequence"/>
</dbReference>
<dbReference type="PROSITE" id="PS50994">
    <property type="entry name" value="INTEGRASE"/>
    <property type="match status" value="1"/>
</dbReference>
<protein>
    <submittedName>
        <fullName evidence="2">Putative transposable element</fullName>
    </submittedName>
</protein>
<dbReference type="InterPro" id="IPR012337">
    <property type="entry name" value="RNaseH-like_sf"/>
</dbReference>
<comment type="caution">
    <text evidence="2">The sequence shown here is derived from an EMBL/GenBank/DDBJ whole genome shotgun (WGS) entry which is preliminary data.</text>
</comment>
<dbReference type="OrthoDB" id="5592268at2759"/>
<dbReference type="SUPFAM" id="SSF53098">
    <property type="entry name" value="Ribonuclease H-like"/>
    <property type="match status" value="1"/>
</dbReference>
<dbReference type="EMBL" id="LGUB01000872">
    <property type="protein sequence ID" value="KRH92513.1"/>
    <property type="molecule type" value="Genomic_DNA"/>
</dbReference>
<evidence type="ECO:0000313" key="2">
    <source>
        <dbReference type="EMBL" id="KRH92513.1"/>
    </source>
</evidence>
<dbReference type="InterPro" id="IPR036397">
    <property type="entry name" value="RNaseH_sf"/>
</dbReference>
<dbReference type="InterPro" id="IPR041588">
    <property type="entry name" value="Integrase_H2C2"/>
</dbReference>
<dbReference type="AlphaFoldDB" id="A0A0R0M0J2"/>
<dbReference type="GO" id="GO:0005634">
    <property type="term" value="C:nucleus"/>
    <property type="evidence" value="ECO:0007669"/>
    <property type="project" value="UniProtKB-ARBA"/>
</dbReference>
<dbReference type="Gene3D" id="3.30.420.10">
    <property type="entry name" value="Ribonuclease H-like superfamily/Ribonuclease H"/>
    <property type="match status" value="1"/>
</dbReference>
<organism evidence="2 3">
    <name type="scientific">Pseudoloma neurophilia</name>
    <dbReference type="NCBI Taxonomy" id="146866"/>
    <lineage>
        <taxon>Eukaryota</taxon>
        <taxon>Fungi</taxon>
        <taxon>Fungi incertae sedis</taxon>
        <taxon>Microsporidia</taxon>
        <taxon>Pseudoloma</taxon>
    </lineage>
</organism>
<gene>
    <name evidence="2" type="ORF">M153_50130001</name>
</gene>
<proteinExistence type="predicted"/>
<dbReference type="PANTHER" id="PTHR37984">
    <property type="entry name" value="PROTEIN CBG26694"/>
    <property type="match status" value="1"/>
</dbReference>
<dbReference type="Gene3D" id="1.10.340.70">
    <property type="match status" value="1"/>
</dbReference>
<dbReference type="InterPro" id="IPR050951">
    <property type="entry name" value="Retrovirus_Pol_polyprotein"/>
</dbReference>
<name>A0A0R0M0J2_9MICR</name>
<dbReference type="VEuPathDB" id="MicrosporidiaDB:M153_50130001"/>
<evidence type="ECO:0000259" key="1">
    <source>
        <dbReference type="PROSITE" id="PS50994"/>
    </source>
</evidence>
<reference evidence="2 3" key="1">
    <citation type="submission" date="2015-07" db="EMBL/GenBank/DDBJ databases">
        <title>The genome of Pseudoloma neurophilia, a relevant intracellular parasite of the zebrafish.</title>
        <authorList>
            <person name="Ndikumana S."/>
            <person name="Pelin A."/>
            <person name="Sanders J."/>
            <person name="Corradi N."/>
        </authorList>
    </citation>
    <scope>NUCLEOTIDE SEQUENCE [LARGE SCALE GENOMIC DNA]</scope>
    <source>
        <strain evidence="2 3">MK1</strain>
    </source>
</reference>
<accession>A0A0R0M0J2</accession>
<dbReference type="PANTHER" id="PTHR37984:SF5">
    <property type="entry name" value="PROTEIN NYNRIN-LIKE"/>
    <property type="match status" value="1"/>
</dbReference>
<keyword evidence="3" id="KW-1185">Reference proteome</keyword>
<dbReference type="GO" id="GO:0015074">
    <property type="term" value="P:DNA integration"/>
    <property type="evidence" value="ECO:0007669"/>
    <property type="project" value="InterPro"/>
</dbReference>
<dbReference type="Pfam" id="PF17921">
    <property type="entry name" value="Integrase_H2C2"/>
    <property type="match status" value="1"/>
</dbReference>
<feature type="domain" description="Integrase catalytic" evidence="1">
    <location>
        <begin position="88"/>
        <end position="247"/>
    </location>
</feature>
<dbReference type="GO" id="GO:0003676">
    <property type="term" value="F:nucleic acid binding"/>
    <property type="evidence" value="ECO:0007669"/>
    <property type="project" value="InterPro"/>
</dbReference>
<evidence type="ECO:0000313" key="3">
    <source>
        <dbReference type="Proteomes" id="UP000051530"/>
    </source>
</evidence>